<dbReference type="Proteomes" id="UP000320160">
    <property type="component" value="Unassembled WGS sequence"/>
</dbReference>
<comment type="caution">
    <text evidence="7">The sequence shown here is derived from an EMBL/GenBank/DDBJ whole genome shotgun (WGS) entry which is preliminary data.</text>
</comment>
<evidence type="ECO:0000313" key="8">
    <source>
        <dbReference type="Proteomes" id="UP000320160"/>
    </source>
</evidence>
<keyword evidence="4" id="KW-0963">Cytoplasm</keyword>
<dbReference type="InterPro" id="IPR008876">
    <property type="entry name" value="TraY"/>
</dbReference>
<gene>
    <name evidence="7" type="ORF">FOM92_09710</name>
</gene>
<dbReference type="EMBL" id="VKKU01000002">
    <property type="protein sequence ID" value="TSB02580.1"/>
    <property type="molecule type" value="Genomic_DNA"/>
</dbReference>
<sequence length="72" mass="8295">MLAIRLDADLERRLTELAAKTGRTKTFYARAAIEAHLEELEDYFLAEERVANFRPEKSVSLESLKAELDRNV</sequence>
<dbReference type="AlphaFoldDB" id="A0A553WD11"/>
<evidence type="ECO:0000256" key="1">
    <source>
        <dbReference type="ARBA" id="ARBA00004496"/>
    </source>
</evidence>
<keyword evidence="5" id="KW-0184">Conjugation</keyword>
<comment type="subcellular location">
    <subcellularLocation>
        <location evidence="1">Cytoplasm</location>
    </subcellularLocation>
</comment>
<dbReference type="Pfam" id="PF05509">
    <property type="entry name" value="TraY"/>
    <property type="match status" value="1"/>
</dbReference>
<dbReference type="GO" id="GO:0006355">
    <property type="term" value="P:regulation of DNA-templated transcription"/>
    <property type="evidence" value="ECO:0007669"/>
    <property type="project" value="InterPro"/>
</dbReference>
<keyword evidence="8" id="KW-1185">Reference proteome</keyword>
<evidence type="ECO:0000256" key="6">
    <source>
        <dbReference type="ARBA" id="ARBA00023125"/>
    </source>
</evidence>
<keyword evidence="6" id="KW-0238">DNA-binding</keyword>
<dbReference type="GO" id="GO:0003677">
    <property type="term" value="F:DNA binding"/>
    <property type="evidence" value="ECO:0007669"/>
    <property type="project" value="UniProtKB-KW"/>
</dbReference>
<dbReference type="SUPFAM" id="SSF47598">
    <property type="entry name" value="Ribbon-helix-helix"/>
    <property type="match status" value="1"/>
</dbReference>
<proteinExistence type="inferred from homology"/>
<dbReference type="InterPro" id="IPR010985">
    <property type="entry name" value="Ribbon_hlx_hlx"/>
</dbReference>
<evidence type="ECO:0000256" key="2">
    <source>
        <dbReference type="ARBA" id="ARBA00007183"/>
    </source>
</evidence>
<organism evidence="7 8">
    <name type="scientific">Sphingorhabdus contaminans</name>
    <dbReference type="NCBI Taxonomy" id="1343899"/>
    <lineage>
        <taxon>Bacteria</taxon>
        <taxon>Pseudomonadati</taxon>
        <taxon>Pseudomonadota</taxon>
        <taxon>Alphaproteobacteria</taxon>
        <taxon>Sphingomonadales</taxon>
        <taxon>Sphingomonadaceae</taxon>
        <taxon>Sphingorhabdus</taxon>
    </lineage>
</organism>
<dbReference type="GO" id="GO:0005737">
    <property type="term" value="C:cytoplasm"/>
    <property type="evidence" value="ECO:0007669"/>
    <property type="project" value="UniProtKB-SubCell"/>
</dbReference>
<evidence type="ECO:0000256" key="3">
    <source>
        <dbReference type="ARBA" id="ARBA00020541"/>
    </source>
</evidence>
<evidence type="ECO:0000313" key="7">
    <source>
        <dbReference type="EMBL" id="TSB02580.1"/>
    </source>
</evidence>
<comment type="similarity">
    <text evidence="2">Belongs to the TraY family.</text>
</comment>
<protein>
    <recommendedName>
        <fullName evidence="3">Relaxosome protein TraY</fullName>
    </recommendedName>
</protein>
<evidence type="ECO:0000256" key="4">
    <source>
        <dbReference type="ARBA" id="ARBA00022490"/>
    </source>
</evidence>
<dbReference type="OrthoDB" id="9812023at2"/>
<accession>A0A553WD11</accession>
<name>A0A553WD11_9SPHN</name>
<evidence type="ECO:0000256" key="5">
    <source>
        <dbReference type="ARBA" id="ARBA00022971"/>
    </source>
</evidence>
<reference evidence="7 8" key="1">
    <citation type="submission" date="2019-07" db="EMBL/GenBank/DDBJ databases">
        <authorList>
            <person name="Park M."/>
        </authorList>
    </citation>
    <scope>NUCLEOTIDE SEQUENCE [LARGE SCALE GENOMIC DNA]</scope>
    <source>
        <strain evidence="7 8">KCTC32445</strain>
    </source>
</reference>